<gene>
    <name evidence="2" type="primary">LOC136082116</name>
</gene>
<evidence type="ECO:0000313" key="2">
    <source>
        <dbReference type="RefSeq" id="XP_065656751.1"/>
    </source>
</evidence>
<evidence type="ECO:0000313" key="1">
    <source>
        <dbReference type="Proteomes" id="UP001652625"/>
    </source>
</evidence>
<sequence>MIKYVSVNKTISTAAVKSLKNHLWFLTERNVVLAICDETLDINTREKIAKKLFLYPKPSSLTLGKSSFSNINITKIPELWELVGPQSWILIQQLNLSAIETKWMQVSSKDWNNFFRISSPKKIHKKVNCSK</sequence>
<proteinExistence type="predicted"/>
<organism evidence="1 2">
    <name type="scientific">Hydra vulgaris</name>
    <name type="common">Hydra</name>
    <name type="synonym">Hydra attenuata</name>
    <dbReference type="NCBI Taxonomy" id="6087"/>
    <lineage>
        <taxon>Eukaryota</taxon>
        <taxon>Metazoa</taxon>
        <taxon>Cnidaria</taxon>
        <taxon>Hydrozoa</taxon>
        <taxon>Hydroidolina</taxon>
        <taxon>Anthoathecata</taxon>
        <taxon>Aplanulata</taxon>
        <taxon>Hydridae</taxon>
        <taxon>Hydra</taxon>
    </lineage>
</organism>
<dbReference type="RefSeq" id="XP_065656751.1">
    <property type="nucleotide sequence ID" value="XM_065800679.1"/>
</dbReference>
<dbReference type="GeneID" id="136082116"/>
<accession>A0ABM4C5A2</accession>
<keyword evidence="1" id="KW-1185">Reference proteome</keyword>
<reference evidence="2" key="1">
    <citation type="submission" date="2025-08" db="UniProtKB">
        <authorList>
            <consortium name="RefSeq"/>
        </authorList>
    </citation>
    <scope>IDENTIFICATION</scope>
</reference>
<protein>
    <submittedName>
        <fullName evidence="2">Uncharacterized protein LOC136082116</fullName>
    </submittedName>
</protein>
<name>A0ABM4C5A2_HYDVU</name>
<dbReference type="Proteomes" id="UP001652625">
    <property type="component" value="Chromosome 07"/>
</dbReference>